<feature type="modified residue" description="4-aspartylphosphate" evidence="2">
    <location>
        <position position="53"/>
    </location>
</feature>
<dbReference type="SMART" id="SM00448">
    <property type="entry name" value="REC"/>
    <property type="match status" value="1"/>
</dbReference>
<dbReference type="PROSITE" id="PS50110">
    <property type="entry name" value="RESPONSE_REGULATORY"/>
    <property type="match status" value="1"/>
</dbReference>
<name>A0ABZ2YPU1_9BACT</name>
<dbReference type="InterPro" id="IPR050595">
    <property type="entry name" value="Bact_response_regulator"/>
</dbReference>
<feature type="domain" description="Response regulatory" evidence="3">
    <location>
        <begin position="4"/>
        <end position="118"/>
    </location>
</feature>
<reference evidence="5" key="1">
    <citation type="submission" date="2024-03" db="EMBL/GenBank/DDBJ databases">
        <title>Chitinophaga horti sp. nov., isolated from garden soil.</title>
        <authorList>
            <person name="Lee D.S."/>
            <person name="Han D.M."/>
            <person name="Baek J.H."/>
            <person name="Choi D.G."/>
            <person name="Jeon J.H."/>
            <person name="Jeon C.O."/>
        </authorList>
    </citation>
    <scope>NUCLEOTIDE SEQUENCE [LARGE SCALE GENOMIC DNA]</scope>
    <source>
        <strain evidence="5">GPA1</strain>
    </source>
</reference>
<dbReference type="Pfam" id="PF00072">
    <property type="entry name" value="Response_reg"/>
    <property type="match status" value="1"/>
</dbReference>
<dbReference type="Gene3D" id="3.40.50.2300">
    <property type="match status" value="1"/>
</dbReference>
<dbReference type="RefSeq" id="WP_341836308.1">
    <property type="nucleotide sequence ID" value="NZ_CP149822.1"/>
</dbReference>
<dbReference type="SUPFAM" id="SSF52172">
    <property type="entry name" value="CheY-like"/>
    <property type="match status" value="1"/>
</dbReference>
<accession>A0ABZ2YPU1</accession>
<evidence type="ECO:0000259" key="3">
    <source>
        <dbReference type="PROSITE" id="PS50110"/>
    </source>
</evidence>
<evidence type="ECO:0000313" key="4">
    <source>
        <dbReference type="EMBL" id="WZN41459.1"/>
    </source>
</evidence>
<keyword evidence="5" id="KW-1185">Reference proteome</keyword>
<dbReference type="InterPro" id="IPR001789">
    <property type="entry name" value="Sig_transdc_resp-reg_receiver"/>
</dbReference>
<organism evidence="4 5">
    <name type="scientific">Chitinophaga pollutisoli</name>
    <dbReference type="NCBI Taxonomy" id="3133966"/>
    <lineage>
        <taxon>Bacteria</taxon>
        <taxon>Pseudomonadati</taxon>
        <taxon>Bacteroidota</taxon>
        <taxon>Chitinophagia</taxon>
        <taxon>Chitinophagales</taxon>
        <taxon>Chitinophagaceae</taxon>
        <taxon>Chitinophaga</taxon>
    </lineage>
</organism>
<evidence type="ECO:0000256" key="2">
    <source>
        <dbReference type="PROSITE-ProRule" id="PRU00169"/>
    </source>
</evidence>
<dbReference type="CDD" id="cd00156">
    <property type="entry name" value="REC"/>
    <property type="match status" value="1"/>
</dbReference>
<dbReference type="EMBL" id="CP149822">
    <property type="protein sequence ID" value="WZN41459.1"/>
    <property type="molecule type" value="Genomic_DNA"/>
</dbReference>
<dbReference type="PANTHER" id="PTHR44591:SF3">
    <property type="entry name" value="RESPONSE REGULATORY DOMAIN-CONTAINING PROTEIN"/>
    <property type="match status" value="1"/>
</dbReference>
<proteinExistence type="predicted"/>
<gene>
    <name evidence="4" type="ORF">WJU16_00205</name>
</gene>
<keyword evidence="1 2" id="KW-0597">Phosphoprotein</keyword>
<protein>
    <submittedName>
        <fullName evidence="4">Response regulator</fullName>
    </submittedName>
</protein>
<dbReference type="InterPro" id="IPR011006">
    <property type="entry name" value="CheY-like_superfamily"/>
</dbReference>
<dbReference type="PANTHER" id="PTHR44591">
    <property type="entry name" value="STRESS RESPONSE REGULATOR PROTEIN 1"/>
    <property type="match status" value="1"/>
</dbReference>
<sequence length="128" mass="14402">MKKTILIVDDSVHIRMLLEAMLQHKYKVYTAEDGLSAMMWLAAGNVPDIIVTDIQMPHLDGWELISNLHNNLLYNDIPVVVLTGVSLHNVNFVHPNVVHVINKPFDPRDLLEKIGQQFSNPQPVSVTG</sequence>
<evidence type="ECO:0000313" key="5">
    <source>
        <dbReference type="Proteomes" id="UP001485459"/>
    </source>
</evidence>
<evidence type="ECO:0000256" key="1">
    <source>
        <dbReference type="ARBA" id="ARBA00022553"/>
    </source>
</evidence>
<dbReference type="Proteomes" id="UP001485459">
    <property type="component" value="Chromosome"/>
</dbReference>